<dbReference type="InterPro" id="IPR040455">
    <property type="entry name" value="Atg6_BARA"/>
</dbReference>
<dbReference type="Pfam" id="PF17675">
    <property type="entry name" value="APG6_N"/>
    <property type="match status" value="1"/>
</dbReference>
<feature type="domain" description="Atg6 BARA" evidence="3">
    <location>
        <begin position="272"/>
        <end position="454"/>
    </location>
</feature>
<dbReference type="PANTHER" id="PTHR12768">
    <property type="entry name" value="BECLIN 1"/>
    <property type="match status" value="1"/>
</dbReference>
<feature type="coiled-coil region" evidence="2">
    <location>
        <begin position="143"/>
        <end position="261"/>
    </location>
</feature>
<dbReference type="GO" id="GO:0034271">
    <property type="term" value="C:phosphatidylinositol 3-kinase complex, class III, type I"/>
    <property type="evidence" value="ECO:0007669"/>
    <property type="project" value="TreeGrafter"/>
</dbReference>
<dbReference type="EMBL" id="KV453858">
    <property type="protein sequence ID" value="ODV84193.1"/>
    <property type="molecule type" value="Genomic_DNA"/>
</dbReference>
<dbReference type="OrthoDB" id="20368at2759"/>
<proteinExistence type="inferred from homology"/>
<dbReference type="GO" id="GO:0000423">
    <property type="term" value="P:mitophagy"/>
    <property type="evidence" value="ECO:0007669"/>
    <property type="project" value="TreeGrafter"/>
</dbReference>
<keyword evidence="6" id="KW-1185">Reference proteome</keyword>
<evidence type="ECO:0000256" key="1">
    <source>
        <dbReference type="ARBA" id="ARBA00005965"/>
    </source>
</evidence>
<gene>
    <name evidence="5" type="ORF">CANARDRAFT_201333</name>
</gene>
<organism evidence="5 6">
    <name type="scientific">[Candida] arabinofermentans NRRL YB-2248</name>
    <dbReference type="NCBI Taxonomy" id="983967"/>
    <lineage>
        <taxon>Eukaryota</taxon>
        <taxon>Fungi</taxon>
        <taxon>Dikarya</taxon>
        <taxon>Ascomycota</taxon>
        <taxon>Saccharomycotina</taxon>
        <taxon>Pichiomycetes</taxon>
        <taxon>Pichiales</taxon>
        <taxon>Pichiaceae</taxon>
        <taxon>Ogataea</taxon>
        <taxon>Ogataea/Candida clade</taxon>
    </lineage>
</organism>
<dbReference type="STRING" id="983967.A0A1E4SXI2"/>
<reference evidence="6" key="1">
    <citation type="submission" date="2016-04" db="EMBL/GenBank/DDBJ databases">
        <title>Comparative genomics of biotechnologically important yeasts.</title>
        <authorList>
            <consortium name="DOE Joint Genome Institute"/>
            <person name="Riley R."/>
            <person name="Haridas S."/>
            <person name="Wolfe K.H."/>
            <person name="Lopes M.R."/>
            <person name="Hittinger C.T."/>
            <person name="Goker M."/>
            <person name="Salamov A."/>
            <person name="Wisecaver J."/>
            <person name="Long T.M."/>
            <person name="Aerts A.L."/>
            <person name="Barry K."/>
            <person name="Choi C."/>
            <person name="Clum A."/>
            <person name="Coughlan A.Y."/>
            <person name="Deshpande S."/>
            <person name="Douglass A.P."/>
            <person name="Hanson S.J."/>
            <person name="Klenk H.-P."/>
            <person name="Labutti K."/>
            <person name="Lapidus A."/>
            <person name="Lindquist E."/>
            <person name="Lipzen A."/>
            <person name="Meier-Kolthoff J.P."/>
            <person name="Ohm R.A."/>
            <person name="Otillar R.P."/>
            <person name="Pangilinan J."/>
            <person name="Peng Y."/>
            <person name="Rokas A."/>
            <person name="Rosa C.A."/>
            <person name="Scheuner C."/>
            <person name="Sibirny A.A."/>
            <person name="Slot J.C."/>
            <person name="Stielow J.B."/>
            <person name="Sun H."/>
            <person name="Kurtzman C.P."/>
            <person name="Blackwell M."/>
            <person name="Grigoriev I.V."/>
            <person name="Jeffries T.W."/>
        </authorList>
    </citation>
    <scope>NUCLEOTIDE SEQUENCE [LARGE SCALE GENOMIC DNA]</scope>
    <source>
        <strain evidence="6">NRRL YB-2248</strain>
    </source>
</reference>
<dbReference type="GO" id="GO:0000045">
    <property type="term" value="P:autophagosome assembly"/>
    <property type="evidence" value="ECO:0007669"/>
    <property type="project" value="TreeGrafter"/>
</dbReference>
<accession>A0A1E4SXI2</accession>
<dbReference type="Gene3D" id="6.10.250.3110">
    <property type="match status" value="1"/>
</dbReference>
<dbReference type="Gene3D" id="1.10.418.40">
    <property type="entry name" value="Autophagy protein 6/Beclin 1"/>
    <property type="match status" value="1"/>
</dbReference>
<evidence type="ECO:0000259" key="3">
    <source>
        <dbReference type="Pfam" id="PF04111"/>
    </source>
</evidence>
<dbReference type="InterPro" id="IPR038274">
    <property type="entry name" value="Atg6/Beclin_C_sf"/>
</dbReference>
<evidence type="ECO:0000313" key="6">
    <source>
        <dbReference type="Proteomes" id="UP000094801"/>
    </source>
</evidence>
<evidence type="ECO:0000313" key="5">
    <source>
        <dbReference type="EMBL" id="ODV84193.1"/>
    </source>
</evidence>
<dbReference type="GO" id="GO:0000407">
    <property type="term" value="C:phagophore assembly site"/>
    <property type="evidence" value="ECO:0007669"/>
    <property type="project" value="TreeGrafter"/>
</dbReference>
<name>A0A1E4SXI2_9ASCO</name>
<dbReference type="GO" id="GO:0034272">
    <property type="term" value="C:phosphatidylinositol 3-kinase complex, class III, type II"/>
    <property type="evidence" value="ECO:0007669"/>
    <property type="project" value="TreeGrafter"/>
</dbReference>
<dbReference type="PANTHER" id="PTHR12768:SF4">
    <property type="entry name" value="BECLIN-1"/>
    <property type="match status" value="1"/>
</dbReference>
<dbReference type="GO" id="GO:0045324">
    <property type="term" value="P:late endosome to vacuole transport"/>
    <property type="evidence" value="ECO:0007669"/>
    <property type="project" value="TreeGrafter"/>
</dbReference>
<dbReference type="GO" id="GO:0006995">
    <property type="term" value="P:cellular response to nitrogen starvation"/>
    <property type="evidence" value="ECO:0007669"/>
    <property type="project" value="TreeGrafter"/>
</dbReference>
<sequence length="458" mass="52813">MSDYTCLKCKLPLQLDDSLEGLSNAQKHLLTLSYGQRPPTAVPNTITHDNLFDEYPIIPEERMNLVKQSNALSGGRSLISTRKTESSTSIDEGSFVILDDKTQQQQRNENNLDKIPVSDRVSTMDNIFSILSSKYEIDYPVCSDCANNLIEELKQRFDQLTKEKDTYVQFLKKLTVQTGPNHFKANEALNELDTLEKEKDDLLKETEDLERERSDLYFELAEVEKELEELNVQEKEYCSQKNKYETELTEFINERERVKSLYEYNLNQLDSLRKTNVLNDTFLISYDDQFGTINGLRLGNLDDVKVSWHEINAALGQFVLLLSTVVKILNFKLEGYRLIPMGSTSRIEKFERDPKHPGKLSKVTLDLFSTGEFSIGRLFTHNKLDDGMVALVDILSHIGNKLKQLDELNDLPYKMTRDKVAGYNIRPSMRSSNEEWTAACRYLLTNAKWVLTYCISHY</sequence>
<comment type="similarity">
    <text evidence="1">Belongs to the beclin family.</text>
</comment>
<protein>
    <submittedName>
        <fullName evidence="5">Uncharacterized protein</fullName>
    </submittedName>
</protein>
<evidence type="ECO:0000259" key="4">
    <source>
        <dbReference type="Pfam" id="PF17675"/>
    </source>
</evidence>
<dbReference type="Pfam" id="PF04111">
    <property type="entry name" value="APG6"/>
    <property type="match status" value="1"/>
</dbReference>
<keyword evidence="2" id="KW-0175">Coiled coil</keyword>
<dbReference type="Proteomes" id="UP000094801">
    <property type="component" value="Unassembled WGS sequence"/>
</dbReference>
<feature type="domain" description="Atg6/beclin coiled-coil" evidence="4">
    <location>
        <begin position="140"/>
        <end position="269"/>
    </location>
</feature>
<dbReference type="InterPro" id="IPR007243">
    <property type="entry name" value="Atg6/Beclin"/>
</dbReference>
<dbReference type="GO" id="GO:0043548">
    <property type="term" value="F:phosphatidylinositol 3-kinase binding"/>
    <property type="evidence" value="ECO:0007669"/>
    <property type="project" value="TreeGrafter"/>
</dbReference>
<evidence type="ECO:0000256" key="2">
    <source>
        <dbReference type="SAM" id="Coils"/>
    </source>
</evidence>
<dbReference type="GO" id="GO:0030674">
    <property type="term" value="F:protein-macromolecule adaptor activity"/>
    <property type="evidence" value="ECO:0007669"/>
    <property type="project" value="TreeGrafter"/>
</dbReference>
<dbReference type="InterPro" id="IPR041691">
    <property type="entry name" value="Atg6/beclin_CC"/>
</dbReference>
<dbReference type="AlphaFoldDB" id="A0A1E4SXI2"/>